<evidence type="ECO:0000313" key="4">
    <source>
        <dbReference type="Proteomes" id="UP000619788"/>
    </source>
</evidence>
<dbReference type="InterPro" id="IPR036812">
    <property type="entry name" value="NAD(P)_OxRdtase_dom_sf"/>
</dbReference>
<dbReference type="AlphaFoldDB" id="A0A8J3WMR7"/>
<protein>
    <submittedName>
        <fullName evidence="3">Oxidoreductase</fullName>
    </submittedName>
</protein>
<proteinExistence type="predicted"/>
<dbReference type="Pfam" id="PF00248">
    <property type="entry name" value="Aldo_ket_red"/>
    <property type="match status" value="1"/>
</dbReference>
<dbReference type="PANTHER" id="PTHR43625">
    <property type="entry name" value="AFLATOXIN B1 ALDEHYDE REDUCTASE"/>
    <property type="match status" value="1"/>
</dbReference>
<organism evidence="3 4">
    <name type="scientific">Planobispora siamensis</name>
    <dbReference type="NCBI Taxonomy" id="936338"/>
    <lineage>
        <taxon>Bacteria</taxon>
        <taxon>Bacillati</taxon>
        <taxon>Actinomycetota</taxon>
        <taxon>Actinomycetes</taxon>
        <taxon>Streptosporangiales</taxon>
        <taxon>Streptosporangiaceae</taxon>
        <taxon>Planobispora</taxon>
    </lineage>
</organism>
<sequence>MREGDFVRYTRLGPGGPVVSVVGLGTLALSGAYGPVGPREADRLVRRALDAGVTLLDTADFYADGQVESLIGRVLAGRAEEVVVCTRGGVRVGGPGDPVVFDGRPHELERALHASLRRLRADCVDLFYLHCQDTRVPLEESVAGLAELVRAGKIRRLGLSGGMTEQVRRAHAVHAVSAVGVEYSLWGPLPSPELLAAARELGIAVIAARPLGRGFLTGRVRPQARFEPGDWRLADPRFHPDHRRSGASRLQELEAAAAQLDLGAGRLALSWLLSQGEHVIPVPSTRDPVHLEMNLAASSVELPAETLGRLDELFPAAHHAQSASPLL</sequence>
<dbReference type="RefSeq" id="WP_204068827.1">
    <property type="nucleotide sequence ID" value="NZ_BOOJ01000071.1"/>
</dbReference>
<evidence type="ECO:0000259" key="2">
    <source>
        <dbReference type="Pfam" id="PF00248"/>
    </source>
</evidence>
<dbReference type="GO" id="GO:0016491">
    <property type="term" value="F:oxidoreductase activity"/>
    <property type="evidence" value="ECO:0007669"/>
    <property type="project" value="UniProtKB-KW"/>
</dbReference>
<feature type="domain" description="NADP-dependent oxidoreductase" evidence="2">
    <location>
        <begin position="22"/>
        <end position="313"/>
    </location>
</feature>
<reference evidence="3 4" key="1">
    <citation type="submission" date="2021-01" db="EMBL/GenBank/DDBJ databases">
        <title>Whole genome shotgun sequence of Planobispora siamensis NBRC 107568.</title>
        <authorList>
            <person name="Komaki H."/>
            <person name="Tamura T."/>
        </authorList>
    </citation>
    <scope>NUCLEOTIDE SEQUENCE [LARGE SCALE GENOMIC DNA]</scope>
    <source>
        <strain evidence="3 4">NBRC 107568</strain>
    </source>
</reference>
<dbReference type="Gene3D" id="3.20.20.100">
    <property type="entry name" value="NADP-dependent oxidoreductase domain"/>
    <property type="match status" value="1"/>
</dbReference>
<comment type="caution">
    <text evidence="3">The sequence shown here is derived from an EMBL/GenBank/DDBJ whole genome shotgun (WGS) entry which is preliminary data.</text>
</comment>
<dbReference type="GO" id="GO:0005737">
    <property type="term" value="C:cytoplasm"/>
    <property type="evidence" value="ECO:0007669"/>
    <property type="project" value="TreeGrafter"/>
</dbReference>
<accession>A0A8J3WMR7</accession>
<evidence type="ECO:0000313" key="3">
    <source>
        <dbReference type="EMBL" id="GIH96799.1"/>
    </source>
</evidence>
<dbReference type="EMBL" id="BOOJ01000071">
    <property type="protein sequence ID" value="GIH96799.1"/>
    <property type="molecule type" value="Genomic_DNA"/>
</dbReference>
<dbReference type="InterPro" id="IPR023210">
    <property type="entry name" value="NADP_OxRdtase_dom"/>
</dbReference>
<keyword evidence="1" id="KW-0560">Oxidoreductase</keyword>
<dbReference type="InterPro" id="IPR050791">
    <property type="entry name" value="Aldo-Keto_reductase"/>
</dbReference>
<keyword evidence="4" id="KW-1185">Reference proteome</keyword>
<dbReference type="PANTHER" id="PTHR43625:SF40">
    <property type="entry name" value="ALDO-KETO REDUCTASE YAKC [NADP(+)]"/>
    <property type="match status" value="1"/>
</dbReference>
<gene>
    <name evidence="3" type="ORF">Psi01_74290</name>
</gene>
<name>A0A8J3WMR7_9ACTN</name>
<evidence type="ECO:0000256" key="1">
    <source>
        <dbReference type="ARBA" id="ARBA00023002"/>
    </source>
</evidence>
<dbReference type="SUPFAM" id="SSF51430">
    <property type="entry name" value="NAD(P)-linked oxidoreductase"/>
    <property type="match status" value="1"/>
</dbReference>
<dbReference type="Proteomes" id="UP000619788">
    <property type="component" value="Unassembled WGS sequence"/>
</dbReference>